<protein>
    <submittedName>
        <fullName evidence="1">GlcNAc-PI de-N-acetylase</fullName>
    </submittedName>
</protein>
<dbReference type="SUPFAM" id="SSF102588">
    <property type="entry name" value="LmbE-like"/>
    <property type="match status" value="1"/>
</dbReference>
<dbReference type="Proteomes" id="UP000095228">
    <property type="component" value="Chromosome"/>
</dbReference>
<organism evidence="1 2">
    <name type="scientific">Lacunisphaera limnophila</name>
    <dbReference type="NCBI Taxonomy" id="1838286"/>
    <lineage>
        <taxon>Bacteria</taxon>
        <taxon>Pseudomonadati</taxon>
        <taxon>Verrucomicrobiota</taxon>
        <taxon>Opitutia</taxon>
        <taxon>Opitutales</taxon>
        <taxon>Opitutaceae</taxon>
        <taxon>Lacunisphaera</taxon>
    </lineage>
</organism>
<gene>
    <name evidence="1" type="ORF">Verru16b_02742</name>
</gene>
<dbReference type="AlphaFoldDB" id="A0A1D8AXQ4"/>
<evidence type="ECO:0000313" key="2">
    <source>
        <dbReference type="Proteomes" id="UP000095228"/>
    </source>
</evidence>
<sequence length="283" mass="31410">MKFSQPAADVLVPDRRPLAAALARTTHLCLAAHQDDIEIMAYHGIATCHGRKDRGFTGVVVTDGAGSPRTGRFANYTDEQMKTVRRDEQRRAARLGKYAAVIQLAHPSQVVKDAKDDRVRTELAAILRAAAAEVVYLHNPADKHDTHVAVFLRCLEALRSLPKSRRPKQVLGCEVWRNLDWLVDADKVLLDDSPRPALAAKLIGAFQSQIAGGKRYDRAIAGRRLANATFHTSHATDAAQAVTWAMDLTPLIHDDQLSVEQFTLAHLDRLRADITARLRHFKI</sequence>
<reference evidence="1 2" key="1">
    <citation type="submission" date="2016-06" db="EMBL/GenBank/DDBJ databases">
        <title>Three novel species with peptidoglycan cell walls form the new genus Lacunisphaera gen. nov. in the family Opitutaceae of the verrucomicrobial subdivision 4.</title>
        <authorList>
            <person name="Rast P."/>
            <person name="Gloeckner I."/>
            <person name="Jogler M."/>
            <person name="Boedeker C."/>
            <person name="Jeske O."/>
            <person name="Wiegand S."/>
            <person name="Reinhardt R."/>
            <person name="Schumann P."/>
            <person name="Rohde M."/>
            <person name="Spring S."/>
            <person name="Gloeckner F.O."/>
            <person name="Jogler C."/>
        </authorList>
    </citation>
    <scope>NUCLEOTIDE SEQUENCE [LARGE SCALE GENOMIC DNA]</scope>
    <source>
        <strain evidence="1 2">IG16b</strain>
    </source>
</reference>
<dbReference type="RefSeq" id="WP_069963753.1">
    <property type="nucleotide sequence ID" value="NZ_CP016094.1"/>
</dbReference>
<dbReference type="Gene3D" id="3.40.50.10320">
    <property type="entry name" value="LmbE-like"/>
    <property type="match status" value="1"/>
</dbReference>
<evidence type="ECO:0000313" key="1">
    <source>
        <dbReference type="EMBL" id="AOS45657.1"/>
    </source>
</evidence>
<dbReference type="InterPro" id="IPR024078">
    <property type="entry name" value="LmbE-like_dom_sf"/>
</dbReference>
<dbReference type="Pfam" id="PF02585">
    <property type="entry name" value="PIG-L"/>
    <property type="match status" value="1"/>
</dbReference>
<dbReference type="PATRIC" id="fig|1838286.3.peg.2757"/>
<dbReference type="KEGG" id="obg:Verru16b_02742"/>
<keyword evidence="2" id="KW-1185">Reference proteome</keyword>
<accession>A0A1D8AXQ4</accession>
<proteinExistence type="predicted"/>
<dbReference type="OrthoDB" id="282207at2"/>
<dbReference type="EMBL" id="CP016094">
    <property type="protein sequence ID" value="AOS45657.1"/>
    <property type="molecule type" value="Genomic_DNA"/>
</dbReference>
<dbReference type="STRING" id="1838286.Verru16b_02742"/>
<dbReference type="InterPro" id="IPR003737">
    <property type="entry name" value="GlcNAc_PI_deacetylase-related"/>
</dbReference>
<name>A0A1D8AXQ4_9BACT</name>